<evidence type="ECO:0000313" key="1">
    <source>
        <dbReference type="EMBL" id="POM81419.1"/>
    </source>
</evidence>
<protein>
    <submittedName>
        <fullName evidence="1">Uncharacterized protein</fullName>
    </submittedName>
</protein>
<proteinExistence type="predicted"/>
<dbReference type="Proteomes" id="UP000237271">
    <property type="component" value="Unassembled WGS sequence"/>
</dbReference>
<evidence type="ECO:0000313" key="2">
    <source>
        <dbReference type="Proteomes" id="UP000237271"/>
    </source>
</evidence>
<organism evidence="1 2">
    <name type="scientific">Phytophthora palmivora</name>
    <dbReference type="NCBI Taxonomy" id="4796"/>
    <lineage>
        <taxon>Eukaryota</taxon>
        <taxon>Sar</taxon>
        <taxon>Stramenopiles</taxon>
        <taxon>Oomycota</taxon>
        <taxon>Peronosporomycetes</taxon>
        <taxon>Peronosporales</taxon>
        <taxon>Peronosporaceae</taxon>
        <taxon>Phytophthora</taxon>
    </lineage>
</organism>
<comment type="caution">
    <text evidence="1">The sequence shown here is derived from an EMBL/GenBank/DDBJ whole genome shotgun (WGS) entry which is preliminary data.</text>
</comment>
<reference evidence="1 2" key="1">
    <citation type="journal article" date="2017" name="Genome Biol. Evol.">
        <title>Phytophthora megakarya and P. palmivora, closely related causal agents of cacao black pod rot, underwent increases in genome sizes and gene numbers by different mechanisms.</title>
        <authorList>
            <person name="Ali S.S."/>
            <person name="Shao J."/>
            <person name="Lary D.J."/>
            <person name="Kronmiller B."/>
            <person name="Shen D."/>
            <person name="Strem M.D."/>
            <person name="Amoako-Attah I."/>
            <person name="Akrofi A.Y."/>
            <person name="Begoude B.A."/>
            <person name="Ten Hoopen G.M."/>
            <person name="Coulibaly K."/>
            <person name="Kebe B.I."/>
            <person name="Melnick R.L."/>
            <person name="Guiltinan M.J."/>
            <person name="Tyler B.M."/>
            <person name="Meinhardt L.W."/>
            <person name="Bailey B.A."/>
        </authorList>
    </citation>
    <scope>NUCLEOTIDE SEQUENCE [LARGE SCALE GENOMIC DNA]</scope>
    <source>
        <strain evidence="2">sbr112.9</strain>
    </source>
</reference>
<dbReference type="AlphaFoldDB" id="A0A2P4YUE7"/>
<dbReference type="EMBL" id="NCKW01000085">
    <property type="protein sequence ID" value="POM81419.1"/>
    <property type="molecule type" value="Genomic_DNA"/>
</dbReference>
<gene>
    <name evidence="1" type="ORF">PHPALM_616</name>
</gene>
<accession>A0A2P4YUE7</accession>
<name>A0A2P4YUE7_9STRA</name>
<keyword evidence="2" id="KW-1185">Reference proteome</keyword>
<sequence length="61" mass="6677">MLPSQRCNVRGKVMGVVSRANNPLEMINRELNAAISSPRPNLPAFVGTIDAMSRSLRRIVA</sequence>